<proteinExistence type="predicted"/>
<dbReference type="EMBL" id="QPIJ01000091">
    <property type="protein sequence ID" value="RCV85845.1"/>
    <property type="molecule type" value="Genomic_DNA"/>
</dbReference>
<evidence type="ECO:0000313" key="3">
    <source>
        <dbReference type="Proteomes" id="UP000253204"/>
    </source>
</evidence>
<name>A0A368TMF8_9GAMM</name>
<evidence type="ECO:0000256" key="1">
    <source>
        <dbReference type="SAM" id="SignalP"/>
    </source>
</evidence>
<sequence>MPIPALLTGSTKRWLLLPVCFVAIQALANESYDLTFEGDGSFSIPHADHSVHAAIVDLHANEVVAKQSDTISGTEDPAFSFHFSDVLEEGKLYDLHYWIDSNFGGGKEGVCDPVDIDHQWRIPLGEPSGDITEVARHAPAEQAPICATFE</sequence>
<gene>
    <name evidence="2" type="ORF">DU506_19985</name>
</gene>
<reference evidence="2 3" key="1">
    <citation type="submission" date="2018-07" db="EMBL/GenBank/DDBJ databases">
        <title>Halomonas rutogse sp. nov., isolated from Lake TangqianCo on Tibetan Plateau.</title>
        <authorList>
            <person name="Lu H."/>
            <person name="Xing P."/>
            <person name="Wu Q."/>
        </authorList>
    </citation>
    <scope>NUCLEOTIDE SEQUENCE [LARGE SCALE GENOMIC DNA]</scope>
    <source>
        <strain evidence="2 3">TQ8S</strain>
    </source>
</reference>
<comment type="caution">
    <text evidence="2">The sequence shown here is derived from an EMBL/GenBank/DDBJ whole genome shotgun (WGS) entry which is preliminary data.</text>
</comment>
<keyword evidence="1" id="KW-0732">Signal</keyword>
<dbReference type="OrthoDB" id="6166281at2"/>
<feature type="signal peptide" evidence="1">
    <location>
        <begin position="1"/>
        <end position="28"/>
    </location>
</feature>
<organism evidence="2 3">
    <name type="scientific">Vreelandella rituensis</name>
    <dbReference type="NCBI Taxonomy" id="2282306"/>
    <lineage>
        <taxon>Bacteria</taxon>
        <taxon>Pseudomonadati</taxon>
        <taxon>Pseudomonadota</taxon>
        <taxon>Gammaproteobacteria</taxon>
        <taxon>Oceanospirillales</taxon>
        <taxon>Halomonadaceae</taxon>
        <taxon>Vreelandella</taxon>
    </lineage>
</organism>
<dbReference type="Proteomes" id="UP000253204">
    <property type="component" value="Unassembled WGS sequence"/>
</dbReference>
<keyword evidence="3" id="KW-1185">Reference proteome</keyword>
<evidence type="ECO:0000313" key="2">
    <source>
        <dbReference type="EMBL" id="RCV85845.1"/>
    </source>
</evidence>
<accession>A0A368TMF8</accession>
<feature type="chain" id="PRO_5016720409" evidence="1">
    <location>
        <begin position="29"/>
        <end position="150"/>
    </location>
</feature>
<dbReference type="AlphaFoldDB" id="A0A368TMF8"/>
<protein>
    <submittedName>
        <fullName evidence="2">Uncharacterized protein</fullName>
    </submittedName>
</protein>
<dbReference type="RefSeq" id="WP_114488619.1">
    <property type="nucleotide sequence ID" value="NZ_CBCSHM010000102.1"/>
</dbReference>